<keyword evidence="2" id="KW-0805">Transcription regulation</keyword>
<accession>G5JR95</accession>
<dbReference type="Proteomes" id="UP000004322">
    <property type="component" value="Unassembled WGS sequence"/>
</dbReference>
<dbReference type="GO" id="GO:0003700">
    <property type="term" value="F:DNA-binding transcription factor activity"/>
    <property type="evidence" value="ECO:0007669"/>
    <property type="project" value="InterPro"/>
</dbReference>
<evidence type="ECO:0000256" key="4">
    <source>
        <dbReference type="ARBA" id="ARBA00023163"/>
    </source>
</evidence>
<dbReference type="EMBL" id="AEUV02000002">
    <property type="protein sequence ID" value="EHI74334.1"/>
    <property type="molecule type" value="Genomic_DNA"/>
</dbReference>
<evidence type="ECO:0000256" key="2">
    <source>
        <dbReference type="ARBA" id="ARBA00023015"/>
    </source>
</evidence>
<evidence type="ECO:0000313" key="6">
    <source>
        <dbReference type="EMBL" id="EHI74334.1"/>
    </source>
</evidence>
<dbReference type="STRING" id="873449.STRCR_0679"/>
<keyword evidence="4" id="KW-0804">Transcription</keyword>
<dbReference type="InterPro" id="IPR000847">
    <property type="entry name" value="LysR_HTH_N"/>
</dbReference>
<dbReference type="PRINTS" id="PR00039">
    <property type="entry name" value="HTHLYSR"/>
</dbReference>
<dbReference type="CDD" id="cd05466">
    <property type="entry name" value="PBP2_LTTR_substrate"/>
    <property type="match status" value="1"/>
</dbReference>
<sequence length="301" mass="34728">MEIKDIEYVKTIIDYGSITKAAKALYITQPSLSIYIKNMQQRLGFDVFYQRGKKLELTYLGEEFLKYGLQILRIQENFNDTVQNALNNKFGRLRLAIPLLRSSYLVPELLPKFHKEFPNVDIQLNESSSASFPYLIENGNVDLALMNRTQENHLLEIKKIKSEEILIALPAKHHLVGQSHLKKEGDYPSLSLDLLADELFILHQPDQFSRHISDNIFLENHFQPKQVLQTRNIETAANLVANNLGVCFINASHTKHLNDNAKIKFFSLEQKVYVDLVVAYRKNRQLPSFAKAFIEICKHSI</sequence>
<evidence type="ECO:0000256" key="1">
    <source>
        <dbReference type="ARBA" id="ARBA00009437"/>
    </source>
</evidence>
<evidence type="ECO:0000259" key="5">
    <source>
        <dbReference type="PROSITE" id="PS50931"/>
    </source>
</evidence>
<dbReference type="InterPro" id="IPR005119">
    <property type="entry name" value="LysR_subst-bd"/>
</dbReference>
<dbReference type="Pfam" id="PF00126">
    <property type="entry name" value="HTH_1"/>
    <property type="match status" value="1"/>
</dbReference>
<dbReference type="InterPro" id="IPR036390">
    <property type="entry name" value="WH_DNA-bd_sf"/>
</dbReference>
<feature type="domain" description="HTH lysR-type" evidence="5">
    <location>
        <begin position="1"/>
        <end position="58"/>
    </location>
</feature>
<evidence type="ECO:0000313" key="7">
    <source>
        <dbReference type="Proteomes" id="UP000004322"/>
    </source>
</evidence>
<protein>
    <recommendedName>
        <fullName evidence="5">HTH lysR-type domain-containing protein</fullName>
    </recommendedName>
</protein>
<dbReference type="PANTHER" id="PTHR30419">
    <property type="entry name" value="HTH-TYPE TRANSCRIPTIONAL REGULATOR YBHD"/>
    <property type="match status" value="1"/>
</dbReference>
<comment type="similarity">
    <text evidence="1">Belongs to the LysR transcriptional regulatory family.</text>
</comment>
<keyword evidence="7" id="KW-1185">Reference proteome</keyword>
<dbReference type="RefSeq" id="WP_004227398.1">
    <property type="nucleotide sequence ID" value="NZ_AEUV02000002.1"/>
</dbReference>
<name>G5JR95_STRCG</name>
<dbReference type="SUPFAM" id="SSF53850">
    <property type="entry name" value="Periplasmic binding protein-like II"/>
    <property type="match status" value="1"/>
</dbReference>
<dbReference type="GO" id="GO:0003677">
    <property type="term" value="F:DNA binding"/>
    <property type="evidence" value="ECO:0007669"/>
    <property type="project" value="UniProtKB-KW"/>
</dbReference>
<dbReference type="eggNOG" id="COG0583">
    <property type="taxonomic scope" value="Bacteria"/>
</dbReference>
<dbReference type="SUPFAM" id="SSF46785">
    <property type="entry name" value="Winged helix' DNA-binding domain"/>
    <property type="match status" value="1"/>
</dbReference>
<dbReference type="PROSITE" id="PS50931">
    <property type="entry name" value="HTH_LYSR"/>
    <property type="match status" value="1"/>
</dbReference>
<dbReference type="Gene3D" id="1.10.10.10">
    <property type="entry name" value="Winged helix-like DNA-binding domain superfamily/Winged helix DNA-binding domain"/>
    <property type="match status" value="1"/>
</dbReference>
<dbReference type="OrthoDB" id="9803735at2"/>
<organism evidence="6 7">
    <name type="scientific">Streptococcus criceti HS-6</name>
    <dbReference type="NCBI Taxonomy" id="873449"/>
    <lineage>
        <taxon>Bacteria</taxon>
        <taxon>Bacillati</taxon>
        <taxon>Bacillota</taxon>
        <taxon>Bacilli</taxon>
        <taxon>Lactobacillales</taxon>
        <taxon>Streptococcaceae</taxon>
        <taxon>Streptococcus</taxon>
    </lineage>
</organism>
<evidence type="ECO:0000256" key="3">
    <source>
        <dbReference type="ARBA" id="ARBA00023125"/>
    </source>
</evidence>
<reference evidence="6" key="1">
    <citation type="submission" date="2011-07" db="EMBL/GenBank/DDBJ databases">
        <authorList>
            <person name="Stanhope M.J."/>
            <person name="Durkin A.S."/>
            <person name="Hostetler J."/>
            <person name="Kim M."/>
            <person name="Radune D."/>
            <person name="Singh I."/>
            <person name="Town C.D."/>
        </authorList>
    </citation>
    <scope>NUCLEOTIDE SEQUENCE [LARGE SCALE GENOMIC DNA]</scope>
    <source>
        <strain evidence="6">HS-6</strain>
    </source>
</reference>
<dbReference type="InterPro" id="IPR050950">
    <property type="entry name" value="HTH-type_LysR_regulators"/>
</dbReference>
<dbReference type="Pfam" id="PF03466">
    <property type="entry name" value="LysR_substrate"/>
    <property type="match status" value="1"/>
</dbReference>
<dbReference type="Gene3D" id="3.40.190.290">
    <property type="match status" value="1"/>
</dbReference>
<dbReference type="AlphaFoldDB" id="G5JR95"/>
<proteinExistence type="inferred from homology"/>
<dbReference type="GO" id="GO:0005829">
    <property type="term" value="C:cytosol"/>
    <property type="evidence" value="ECO:0007669"/>
    <property type="project" value="TreeGrafter"/>
</dbReference>
<dbReference type="InterPro" id="IPR036388">
    <property type="entry name" value="WH-like_DNA-bd_sf"/>
</dbReference>
<keyword evidence="3" id="KW-0238">DNA-binding</keyword>
<comment type="caution">
    <text evidence="6">The sequence shown here is derived from an EMBL/GenBank/DDBJ whole genome shotgun (WGS) entry which is preliminary data.</text>
</comment>
<gene>
    <name evidence="6" type="ORF">STRCR_0679</name>
</gene>